<dbReference type="Proteomes" id="UP001174136">
    <property type="component" value="Unassembled WGS sequence"/>
</dbReference>
<gene>
    <name evidence="10" type="primary">Mgea5_0</name>
    <name evidence="10" type="ORF">N1851_017609</name>
</gene>
<dbReference type="GO" id="GO:0102571">
    <property type="term" value="F:[protein]-3-O-(N-acetyl-D-glucosaminyl)-L-serine/L-threonine O-N-acetyl-alpha-D-glucosaminase activity"/>
    <property type="evidence" value="ECO:0007669"/>
    <property type="project" value="UniProtKB-EC"/>
</dbReference>
<accession>A0AA47MPF7</accession>
<evidence type="ECO:0000313" key="11">
    <source>
        <dbReference type="Proteomes" id="UP001174136"/>
    </source>
</evidence>
<dbReference type="FunFam" id="3.20.20.80:FF:000009">
    <property type="entry name" value="O-GlcNAcase BT_4395"/>
    <property type="match status" value="1"/>
</dbReference>
<dbReference type="InterPro" id="IPR017853">
    <property type="entry name" value="GH"/>
</dbReference>
<evidence type="ECO:0000256" key="1">
    <source>
        <dbReference type="ARBA" id="ARBA00022801"/>
    </source>
</evidence>
<dbReference type="Gene3D" id="1.20.58.240">
    <property type="entry name" value="STAT, domain 1"/>
    <property type="match status" value="1"/>
</dbReference>
<dbReference type="Gene3D" id="3.20.20.80">
    <property type="entry name" value="Glycosidases"/>
    <property type="match status" value="1"/>
</dbReference>
<reference evidence="10" key="1">
    <citation type="journal article" date="2023" name="Front. Mar. Sci.">
        <title>A new Merluccius polli reference genome to investigate the effects of global change in West African waters.</title>
        <authorList>
            <person name="Mateo J.L."/>
            <person name="Blanco-Fernandez C."/>
            <person name="Garcia-Vazquez E."/>
            <person name="Machado-Schiaffino G."/>
        </authorList>
    </citation>
    <scope>NUCLEOTIDE SEQUENCE</scope>
    <source>
        <strain evidence="10">C29</strain>
        <tissue evidence="10">Fin</tissue>
    </source>
</reference>
<proteinExistence type="predicted"/>
<dbReference type="Gene3D" id="3.40.630.30">
    <property type="match status" value="1"/>
</dbReference>
<name>A0AA47MPF7_MERPO</name>
<dbReference type="Pfam" id="PF07555">
    <property type="entry name" value="NAGidase"/>
    <property type="match status" value="1"/>
</dbReference>
<dbReference type="GO" id="GO:0009100">
    <property type="term" value="P:glycoprotein metabolic process"/>
    <property type="evidence" value="ECO:0007669"/>
    <property type="project" value="TreeGrafter"/>
</dbReference>
<evidence type="ECO:0000256" key="4">
    <source>
        <dbReference type="ARBA" id="ARBA00050933"/>
    </source>
</evidence>
<dbReference type="PANTHER" id="PTHR13170">
    <property type="entry name" value="O-GLCNACASE"/>
    <property type="match status" value="1"/>
</dbReference>
<dbReference type="SUPFAM" id="SSF51445">
    <property type="entry name" value="(Trans)glycosidases"/>
    <property type="match status" value="1"/>
</dbReference>
<comment type="caution">
    <text evidence="10">The sequence shown here is derived from an EMBL/GenBank/DDBJ whole genome shotgun (WGS) entry which is preliminary data.</text>
</comment>
<dbReference type="EMBL" id="JAOPHQ010003169">
    <property type="protein sequence ID" value="KAK0144044.1"/>
    <property type="molecule type" value="Genomic_DNA"/>
</dbReference>
<keyword evidence="2" id="KW-0326">Glycosidase</keyword>
<dbReference type="EC" id="3.2.1.169" evidence="6"/>
<feature type="region of interest" description="Disordered" evidence="8">
    <location>
        <begin position="328"/>
        <end position="356"/>
    </location>
</feature>
<keyword evidence="1" id="KW-0378">Hydrolase</keyword>
<dbReference type="GO" id="GO:0016231">
    <property type="term" value="F:beta-N-acetylglucosaminidase activity"/>
    <property type="evidence" value="ECO:0007669"/>
    <property type="project" value="TreeGrafter"/>
</dbReference>
<comment type="catalytic activity">
    <reaction evidence="5">
        <text>3-O-(N-acetyl-beta-D-glucosaminyl)-L-threonyl-[protein] + H2O = L-threonyl-[protein] + N-acetyl-D-glucosamine</text>
        <dbReference type="Rhea" id="RHEA:48892"/>
        <dbReference type="Rhea" id="RHEA-COMP:11060"/>
        <dbReference type="Rhea" id="RHEA-COMP:12252"/>
        <dbReference type="ChEBI" id="CHEBI:15377"/>
        <dbReference type="ChEBI" id="CHEBI:30013"/>
        <dbReference type="ChEBI" id="CHEBI:90840"/>
        <dbReference type="ChEBI" id="CHEBI:506227"/>
        <dbReference type="EC" id="3.2.1.169"/>
    </reaction>
</comment>
<evidence type="ECO:0000256" key="3">
    <source>
        <dbReference type="ARBA" id="ARBA00030512"/>
    </source>
</evidence>
<protein>
    <recommendedName>
        <fullName evidence="6">protein O-GlcNAcase</fullName>
        <ecNumber evidence="6">3.2.1.169</ecNumber>
    </recommendedName>
    <alternativeName>
        <fullName evidence="3">Beta-N-acetylhexosaminidase</fullName>
    </alternativeName>
    <alternativeName>
        <fullName evidence="7">Beta-hexosaminidase</fullName>
    </alternativeName>
</protein>
<evidence type="ECO:0000256" key="5">
    <source>
        <dbReference type="ARBA" id="ARBA00052136"/>
    </source>
</evidence>
<dbReference type="InterPro" id="IPR011496">
    <property type="entry name" value="O-GlcNAcase_cat"/>
</dbReference>
<comment type="catalytic activity">
    <reaction evidence="4">
        <text>3-O-(N-acetyl-beta-D-glucosaminyl)-L-seryl-[protein] + H2O = N-acetyl-D-glucosamine + L-seryl-[protein]</text>
        <dbReference type="Rhea" id="RHEA:48876"/>
        <dbReference type="Rhea" id="RHEA-COMP:9863"/>
        <dbReference type="Rhea" id="RHEA-COMP:12251"/>
        <dbReference type="ChEBI" id="CHEBI:15377"/>
        <dbReference type="ChEBI" id="CHEBI:29999"/>
        <dbReference type="ChEBI" id="CHEBI:90838"/>
        <dbReference type="ChEBI" id="CHEBI:506227"/>
        <dbReference type="EC" id="3.2.1.169"/>
    </reaction>
</comment>
<evidence type="ECO:0000256" key="6">
    <source>
        <dbReference type="ARBA" id="ARBA00066938"/>
    </source>
</evidence>
<feature type="compositionally biased region" description="Polar residues" evidence="8">
    <location>
        <begin position="328"/>
        <end position="343"/>
    </location>
</feature>
<dbReference type="PROSITE" id="PS52009">
    <property type="entry name" value="GH84"/>
    <property type="match status" value="1"/>
</dbReference>
<dbReference type="AlphaFoldDB" id="A0AA47MPF7"/>
<evidence type="ECO:0000313" key="10">
    <source>
        <dbReference type="EMBL" id="KAK0144044.1"/>
    </source>
</evidence>
<feature type="domain" description="GH84" evidence="9">
    <location>
        <begin position="15"/>
        <end position="291"/>
    </location>
</feature>
<evidence type="ECO:0000256" key="8">
    <source>
        <dbReference type="SAM" id="MobiDB-lite"/>
    </source>
</evidence>
<evidence type="ECO:0000256" key="2">
    <source>
        <dbReference type="ARBA" id="ARBA00023295"/>
    </source>
</evidence>
<evidence type="ECO:0000256" key="7">
    <source>
        <dbReference type="ARBA" id="ARBA00076634"/>
    </source>
</evidence>
<evidence type="ECO:0000259" key="9">
    <source>
        <dbReference type="PROSITE" id="PS52009"/>
    </source>
</evidence>
<dbReference type="InterPro" id="IPR051822">
    <property type="entry name" value="Glycosyl_Hydrolase_84"/>
</dbReference>
<dbReference type="PANTHER" id="PTHR13170:SF19">
    <property type="entry name" value="O-GLCNACASE-LIKE"/>
    <property type="match status" value="1"/>
</dbReference>
<sequence>MSEPGGTAASRTRSFISGVVEGFYGRPWTMEQRRQLFKREQKWGLNTYLYAPKDDYKHRMYWRDLYSVEEAEQLKALISAAKEHDVEFIYAISPGLDITFSNPKEVSALKMKLDQVREFGCRSFSLLFDDIDLEMCPADKQAFSSFAHAQVAITNQVYQHLGEPQTFLFCPTDYCAAMCTPSVSRSAYLHTVGDTLHPSIDVLWTGPKVVSHVISVESIDEVSSVLKRAPVIWDNIHANDYDPQRLFLGPFKDRPSELIPKLKGVLTNPNCEFYPNFVAIHTLATWCKSTADPGQRDVEMSDEDQDHSYSPQKALSLALTDWLQEFLNTDQPGGPRSSPTRPTKGSLDEEPMQTDVGVSPYVPGPGDNALYTAEPLTLEDLNLLSELFYLPYEYGPTAKTMLQELHWLKTNSRAASASAETDQTAEWHSRAQRFDKMCEAVVQMFNRLSNAPNRRILYDLYDYICDIKSGVGLARAHIKALGKREKPTNGIRWGRGGPPSAQVMNGDPEPWGFRGGLSGEFQRMLPCHGNRDLFRNPPMTAVYTVRPYCPGDEMEVQSIFKEMQREAAGKVATTVQPLISDGFFHLEFQRHRSDINVRTTSTSLSAGELLPSSQCAFVLEDEMGVCGYALGLTNVGQAAAKIQRALWESILGVYPSLITMQVLPRVTDPAPAKRMIGCLLSSIKSSGSRGVFCELRPTDRRMLEFYTKLSSFHPIPLAGAPQDVIAMGTSIHEFILLGAKHAPVQCEGHDVGGDGPRVLLRLQRHYHLVVRVRHKLEGGEAPRGVERPHVSDGEVAEVGGAGEQQVGGTPLVCRLLIALVAGAPRQEEPALETLAPRRRLVDQVTWEEEEEESGCQQA</sequence>
<organism evidence="10 11">
    <name type="scientific">Merluccius polli</name>
    <name type="common">Benguela hake</name>
    <name type="synonym">Merluccius cadenati</name>
    <dbReference type="NCBI Taxonomy" id="89951"/>
    <lineage>
        <taxon>Eukaryota</taxon>
        <taxon>Metazoa</taxon>
        <taxon>Chordata</taxon>
        <taxon>Craniata</taxon>
        <taxon>Vertebrata</taxon>
        <taxon>Euteleostomi</taxon>
        <taxon>Actinopterygii</taxon>
        <taxon>Neopterygii</taxon>
        <taxon>Teleostei</taxon>
        <taxon>Neoteleostei</taxon>
        <taxon>Acanthomorphata</taxon>
        <taxon>Zeiogadaria</taxon>
        <taxon>Gadariae</taxon>
        <taxon>Gadiformes</taxon>
        <taxon>Gadoidei</taxon>
        <taxon>Merlucciidae</taxon>
        <taxon>Merluccius</taxon>
    </lineage>
</organism>
<keyword evidence="11" id="KW-1185">Reference proteome</keyword>